<dbReference type="EMBL" id="JANEYF010005093">
    <property type="protein sequence ID" value="KAJ8929201.1"/>
    <property type="molecule type" value="Genomic_DNA"/>
</dbReference>
<dbReference type="Proteomes" id="UP001162156">
    <property type="component" value="Unassembled WGS sequence"/>
</dbReference>
<accession>A0AAV8WTY4</accession>
<name>A0AAV8WTY4_9CUCU</name>
<evidence type="ECO:0000313" key="2">
    <source>
        <dbReference type="EMBL" id="KAJ8929201.1"/>
    </source>
</evidence>
<evidence type="ECO:0000256" key="1">
    <source>
        <dbReference type="SAM" id="MobiDB-lite"/>
    </source>
</evidence>
<evidence type="ECO:0000313" key="3">
    <source>
        <dbReference type="Proteomes" id="UP001162156"/>
    </source>
</evidence>
<keyword evidence="3" id="KW-1185">Reference proteome</keyword>
<organism evidence="2 3">
    <name type="scientific">Rhamnusium bicolor</name>
    <dbReference type="NCBI Taxonomy" id="1586634"/>
    <lineage>
        <taxon>Eukaryota</taxon>
        <taxon>Metazoa</taxon>
        <taxon>Ecdysozoa</taxon>
        <taxon>Arthropoda</taxon>
        <taxon>Hexapoda</taxon>
        <taxon>Insecta</taxon>
        <taxon>Pterygota</taxon>
        <taxon>Neoptera</taxon>
        <taxon>Endopterygota</taxon>
        <taxon>Coleoptera</taxon>
        <taxon>Polyphaga</taxon>
        <taxon>Cucujiformia</taxon>
        <taxon>Chrysomeloidea</taxon>
        <taxon>Cerambycidae</taxon>
        <taxon>Lepturinae</taxon>
        <taxon>Rhagiini</taxon>
        <taxon>Rhamnusium</taxon>
    </lineage>
</organism>
<feature type="region of interest" description="Disordered" evidence="1">
    <location>
        <begin position="423"/>
        <end position="468"/>
    </location>
</feature>
<gene>
    <name evidence="2" type="ORF">NQ314_018133</name>
</gene>
<dbReference type="AlphaFoldDB" id="A0AAV8WTY4"/>
<proteinExistence type="predicted"/>
<reference evidence="2" key="1">
    <citation type="journal article" date="2023" name="Insect Mol. Biol.">
        <title>Genome sequencing provides insights into the evolution of gene families encoding plant cell wall-degrading enzymes in longhorned beetles.</title>
        <authorList>
            <person name="Shin N.R."/>
            <person name="Okamura Y."/>
            <person name="Kirsch R."/>
            <person name="Pauchet Y."/>
        </authorList>
    </citation>
    <scope>NUCLEOTIDE SEQUENCE</scope>
    <source>
        <strain evidence="2">RBIC_L_NR</strain>
    </source>
</reference>
<protein>
    <submittedName>
        <fullName evidence="2">Uncharacterized protein</fullName>
    </submittedName>
</protein>
<sequence>MARRKNIPVSIRRRTTKKGRGLLNTLINKLPVELHIPGYRFCGPGTKLQKRLDRDTNTRNIADRELAAAASNRLKASDSKLGEKIAAFGVSNIMNMKSKLGMRFKKLRKSKKKGDSLKRKRKITWGVHDKHKVEIPEGSYDIDAIIEYIQNVVGTEDPGAVVKITTNIHTSKIIIKTDQRINFDVEDSLGPLLGFDKKELPAIGTYVSDRRVELLKGFKIEKDRFVGKQFADYDGEKISHYIFKPPFPFNILPPELQQQAKWLSENHHALDWYSGYTPLHLFNKIIENLTREVKDVYVKGSKKAKYIRYFIPQPVTEMDEHPRLCKSTPKCFYHNKNVCFTQRLHTFTNMYTSSKRTTPRRGIMSLKRSLLDDSKTDDESFDVTVAAARNTQRANASLNESFAILNGTFSEISASWIQWQQQSRRGAHEMAKKKKRGGQTTKKKPGAPWQQKPAQIFNRSSRQPPRPEVVLKKTELPQLAEIYTNITHEVDEQHRQLRKDSDDWFAEFRGCLINKCAEFTINMEAKHELLISNIDLVREHQRQLNKIMEGLAKDLDQLDENAVMYSRFADHFPQTVRMFTSVANESSVGEVITQETDLV</sequence>
<feature type="compositionally biased region" description="Basic residues" evidence="1">
    <location>
        <begin position="431"/>
        <end position="445"/>
    </location>
</feature>
<comment type="caution">
    <text evidence="2">The sequence shown here is derived from an EMBL/GenBank/DDBJ whole genome shotgun (WGS) entry which is preliminary data.</text>
</comment>